<keyword evidence="8" id="KW-1185">Reference proteome</keyword>
<keyword evidence="3 6" id="KW-0812">Transmembrane</keyword>
<dbReference type="InterPro" id="IPR019108">
    <property type="entry name" value="Caa3_assmbl_CtaG-rel"/>
</dbReference>
<evidence type="ECO:0000313" key="8">
    <source>
        <dbReference type="Proteomes" id="UP001527099"/>
    </source>
</evidence>
<dbReference type="Proteomes" id="UP001527099">
    <property type="component" value="Unassembled WGS sequence"/>
</dbReference>
<dbReference type="Pfam" id="PF09678">
    <property type="entry name" value="Caa3_CtaG"/>
    <property type="match status" value="1"/>
</dbReference>
<evidence type="ECO:0000313" key="7">
    <source>
        <dbReference type="EMBL" id="MCY9693423.1"/>
    </source>
</evidence>
<dbReference type="RefSeq" id="WP_268614982.1">
    <property type="nucleotide sequence ID" value="NZ_JAMDMX010000033.1"/>
</dbReference>
<name>A0ABT4GBE9_9BACL</name>
<keyword evidence="5 6" id="KW-0472">Membrane</keyword>
<sequence>MNTNIFHDYSFFELWSPLLFLILLVSAIGYLNLLAFFKKRLTNIEPVKLRHKIYFIIGLFLFYIANGGPLGVLAPHYLFSAHMVQQSLLLFIVPPLILLGIPKWLVSAVFPWKLNKKIAGIASNPILAILTFNGLLTLYHFPVIFDALMSTQYYWLGTLYELILFVTALQIWWFIICPIPELDELSDLKKIAFLIINGLLIYPVCTFIMFADGAIYNTYSTFPQIIGFLDPHTDQQSGGVIMKAIQEIVFVIALSMVFKRWYRKENSGESLVQ</sequence>
<evidence type="ECO:0000256" key="5">
    <source>
        <dbReference type="ARBA" id="ARBA00023136"/>
    </source>
</evidence>
<organism evidence="7 8">
    <name type="scientific">Paenibacillus alginolyticus</name>
    <dbReference type="NCBI Taxonomy" id="59839"/>
    <lineage>
        <taxon>Bacteria</taxon>
        <taxon>Bacillati</taxon>
        <taxon>Bacillota</taxon>
        <taxon>Bacilli</taxon>
        <taxon>Bacillales</taxon>
        <taxon>Paenibacillaceae</taxon>
        <taxon>Paenibacillus</taxon>
    </lineage>
</organism>
<reference evidence="7 8" key="1">
    <citation type="submission" date="2022-05" db="EMBL/GenBank/DDBJ databases">
        <title>Genome Sequencing of Bee-Associated Microbes.</title>
        <authorList>
            <person name="Dunlap C."/>
        </authorList>
    </citation>
    <scope>NUCLEOTIDE SEQUENCE [LARGE SCALE GENOMIC DNA]</scope>
    <source>
        <strain evidence="7 8">NRRL B-14421</strain>
    </source>
</reference>
<evidence type="ECO:0000256" key="4">
    <source>
        <dbReference type="ARBA" id="ARBA00022989"/>
    </source>
</evidence>
<dbReference type="EMBL" id="JAMDMX010000033">
    <property type="protein sequence ID" value="MCY9693423.1"/>
    <property type="molecule type" value="Genomic_DNA"/>
</dbReference>
<feature type="transmembrane region" description="Helical" evidence="6">
    <location>
        <begin position="118"/>
        <end position="141"/>
    </location>
</feature>
<feature type="transmembrane region" description="Helical" evidence="6">
    <location>
        <begin position="53"/>
        <end position="74"/>
    </location>
</feature>
<evidence type="ECO:0000256" key="2">
    <source>
        <dbReference type="ARBA" id="ARBA00022475"/>
    </source>
</evidence>
<evidence type="ECO:0000256" key="6">
    <source>
        <dbReference type="SAM" id="Phobius"/>
    </source>
</evidence>
<accession>A0ABT4GBE9</accession>
<comment type="subcellular location">
    <subcellularLocation>
        <location evidence="1">Cell membrane</location>
        <topology evidence="1">Multi-pass membrane protein</topology>
    </subcellularLocation>
</comment>
<feature type="transmembrane region" description="Helical" evidence="6">
    <location>
        <begin position="191"/>
        <end position="211"/>
    </location>
</feature>
<evidence type="ECO:0000256" key="1">
    <source>
        <dbReference type="ARBA" id="ARBA00004651"/>
    </source>
</evidence>
<feature type="transmembrane region" description="Helical" evidence="6">
    <location>
        <begin position="86"/>
        <end position="106"/>
    </location>
</feature>
<keyword evidence="4 6" id="KW-1133">Transmembrane helix</keyword>
<feature type="transmembrane region" description="Helical" evidence="6">
    <location>
        <begin position="153"/>
        <end position="179"/>
    </location>
</feature>
<feature type="transmembrane region" description="Helical" evidence="6">
    <location>
        <begin position="14"/>
        <end position="33"/>
    </location>
</feature>
<evidence type="ECO:0000256" key="3">
    <source>
        <dbReference type="ARBA" id="ARBA00022692"/>
    </source>
</evidence>
<comment type="caution">
    <text evidence="7">The sequence shown here is derived from an EMBL/GenBank/DDBJ whole genome shotgun (WGS) entry which is preliminary data.</text>
</comment>
<feature type="transmembrane region" description="Helical" evidence="6">
    <location>
        <begin position="240"/>
        <end position="258"/>
    </location>
</feature>
<keyword evidence="2" id="KW-1003">Cell membrane</keyword>
<gene>
    <name evidence="7" type="ORF">M5X19_11035</name>
</gene>
<protein>
    <submittedName>
        <fullName evidence="7">Cytochrome c oxidase assembly protein</fullName>
    </submittedName>
</protein>
<proteinExistence type="predicted"/>